<dbReference type="AlphaFoldDB" id="A0A7S8IYA7"/>
<feature type="domain" description="Cadherin-like beta-sandwich-like" evidence="3">
    <location>
        <begin position="540"/>
        <end position="627"/>
    </location>
</feature>
<dbReference type="EMBL" id="CP047423">
    <property type="protein sequence ID" value="QPD03063.1"/>
    <property type="molecule type" value="Genomic_DNA"/>
</dbReference>
<feature type="domain" description="Cadherin-like beta-sandwich-like" evidence="3">
    <location>
        <begin position="340"/>
        <end position="431"/>
    </location>
</feature>
<dbReference type="Proteomes" id="UP000593737">
    <property type="component" value="Chromosome"/>
</dbReference>
<feature type="chain" id="PRO_5032932113" description="Cadherin-like beta sandwich domain-containing protein" evidence="2">
    <location>
        <begin position="24"/>
        <end position="757"/>
    </location>
</feature>
<evidence type="ECO:0000256" key="1">
    <source>
        <dbReference type="SAM" id="MobiDB-lite"/>
    </source>
</evidence>
<dbReference type="KEGG" id="nkf:Nkreftii_000837"/>
<feature type="domain" description="Bacterial Ig-like" evidence="4">
    <location>
        <begin position="667"/>
        <end position="749"/>
    </location>
</feature>
<name>A0A7S8IYA7_9BACT</name>
<evidence type="ECO:0000313" key="6">
    <source>
        <dbReference type="Proteomes" id="UP000593737"/>
    </source>
</evidence>
<feature type="domain" description="Cadherin-like beta-sandwich-like" evidence="3">
    <location>
        <begin position="241"/>
        <end position="332"/>
    </location>
</feature>
<gene>
    <name evidence="5" type="ORF">Nkreftii_000837</name>
</gene>
<keyword evidence="2" id="KW-0732">Signal</keyword>
<feature type="domain" description="Cadherin-like beta-sandwich-like" evidence="3">
    <location>
        <begin position="51"/>
        <end position="131"/>
    </location>
</feature>
<dbReference type="InterPro" id="IPR044016">
    <property type="entry name" value="Big_13"/>
</dbReference>
<protein>
    <recommendedName>
        <fullName evidence="7">Cadherin-like beta sandwich domain-containing protein</fullName>
    </recommendedName>
</protein>
<evidence type="ECO:0000259" key="4">
    <source>
        <dbReference type="Pfam" id="PF19077"/>
    </source>
</evidence>
<dbReference type="Pfam" id="PF12733">
    <property type="entry name" value="Cadherin-like"/>
    <property type="match status" value="6"/>
</dbReference>
<feature type="signal peptide" evidence="2">
    <location>
        <begin position="1"/>
        <end position="23"/>
    </location>
</feature>
<dbReference type="Gene3D" id="2.60.40.10">
    <property type="entry name" value="Immunoglobulins"/>
    <property type="match status" value="1"/>
</dbReference>
<feature type="region of interest" description="Disordered" evidence="1">
    <location>
        <begin position="707"/>
        <end position="757"/>
    </location>
</feature>
<evidence type="ECO:0000313" key="5">
    <source>
        <dbReference type="EMBL" id="QPD03063.1"/>
    </source>
</evidence>
<dbReference type="InterPro" id="IPR025883">
    <property type="entry name" value="Cadherin-like_domain"/>
</dbReference>
<proteinExistence type="predicted"/>
<dbReference type="Pfam" id="PF19077">
    <property type="entry name" value="Big_13"/>
    <property type="match status" value="1"/>
</dbReference>
<evidence type="ECO:0000259" key="3">
    <source>
        <dbReference type="Pfam" id="PF12733"/>
    </source>
</evidence>
<feature type="domain" description="Cadherin-like beta-sandwich-like" evidence="3">
    <location>
        <begin position="140"/>
        <end position="232"/>
    </location>
</feature>
<evidence type="ECO:0008006" key="7">
    <source>
        <dbReference type="Google" id="ProtNLM"/>
    </source>
</evidence>
<evidence type="ECO:0000256" key="2">
    <source>
        <dbReference type="SAM" id="SignalP"/>
    </source>
</evidence>
<sequence>MRQAFPLAGRCIGALLFSAIGLATYGCGDTGTVNPVVELAGLEVALTNGSATLQPAFNGGTTQYRVDLSSNIQSVTVSAQPAVSGDSVTIDGQTTTSRPITLDPPGSTTVVDIVVSESTTNSRTYTVRLVRAGLAGNNSLQSLTVSPGTLPPPGFNSETLSYSVDVASNVGSVTVTPTPSDPAATMTVNGQAAISGQPSAVTLGDPDSNTRIDIVVTAQNNTVKTYTIFVNRGGLSSNNSLQSLTVSPGTLAPTFNANLLSYSVNVANNVGSVSVTPGRQDSNATISVNGQAATSGQARTITLNGPGQSTPITILVTAQNGTQKGYLITVSRGVAANNNLQSLTVSPGTLSPAFNASILSYTATVASTVGSVSVTPTRQDSNATISVNGQAATSGQARTITLNGPGQSTPITITVTAQNGSQKTYLVAVSRAALGGNNNLSGLTVSPGPLAPAFTAATTNYTVDVASTVSSVTVTPTLQDTGATMTVNGQSTTSGQARTIALRAAGLSTVINTVVTAPNGTPRTYSVTVDRAALGGNTNLQSLTVSPGTLSPAFTAARTAYTVSVSSSATSILVEAAPQDSSATLTINSQGGNSLSIPLPGGPANTEIEVRVIAPNGTDKTYLITVNQPAPAAPPAPASAPDLIPQSDSCPLLEPPDPLDPNQCAPGTSREDNITNVNTPSFTIPQPGAGETPHLYVDGTKVKDGFDQGATTLTPPSSLSDGVHSITSTVSNGGSESGQSPTLSVTIDTGAPGTPLP</sequence>
<organism evidence="5 6">
    <name type="scientific">Candidatus Nitrospira kreftii</name>
    <dbReference type="NCBI Taxonomy" id="2652173"/>
    <lineage>
        <taxon>Bacteria</taxon>
        <taxon>Pseudomonadati</taxon>
        <taxon>Nitrospirota</taxon>
        <taxon>Nitrospiria</taxon>
        <taxon>Nitrospirales</taxon>
        <taxon>Nitrospiraceae</taxon>
        <taxon>Nitrospira</taxon>
    </lineage>
</organism>
<dbReference type="PROSITE" id="PS51257">
    <property type="entry name" value="PROKAR_LIPOPROTEIN"/>
    <property type="match status" value="1"/>
</dbReference>
<reference evidence="5 6" key="1">
    <citation type="journal article" date="2020" name="ISME J.">
        <title>Enrichment and physiological characterization of a novel comammox Nitrospira indicates ammonium inhibition of complete nitrification.</title>
        <authorList>
            <person name="Sakoula D."/>
            <person name="Koch H."/>
            <person name="Frank J."/>
            <person name="Jetten M.S.M."/>
            <person name="van Kessel M.A.H.J."/>
            <person name="Lucker S."/>
        </authorList>
    </citation>
    <scope>NUCLEOTIDE SEQUENCE [LARGE SCALE GENOMIC DNA]</scope>
    <source>
        <strain evidence="5">Comreactor17</strain>
    </source>
</reference>
<feature type="domain" description="Cadherin-like beta-sandwich-like" evidence="3">
    <location>
        <begin position="441"/>
        <end position="531"/>
    </location>
</feature>
<feature type="compositionally biased region" description="Polar residues" evidence="1">
    <location>
        <begin position="709"/>
        <end position="747"/>
    </location>
</feature>
<accession>A0A7S8IYA7</accession>
<dbReference type="InterPro" id="IPR013783">
    <property type="entry name" value="Ig-like_fold"/>
</dbReference>